<feature type="transmembrane region" description="Helical" evidence="8">
    <location>
        <begin position="248"/>
        <end position="268"/>
    </location>
</feature>
<dbReference type="AlphaFoldDB" id="A0A1X7GIU9"/>
<dbReference type="Proteomes" id="UP000192911">
    <property type="component" value="Unassembled WGS sequence"/>
</dbReference>
<dbReference type="STRING" id="28094.SAMN06295900_11677"/>
<dbReference type="NCBIfam" id="TIGR00802">
    <property type="entry name" value="nico"/>
    <property type="match status" value="1"/>
</dbReference>
<dbReference type="InterPro" id="IPR004688">
    <property type="entry name" value="Ni/Co_transpt"/>
</dbReference>
<evidence type="ECO:0000256" key="7">
    <source>
        <dbReference type="ARBA" id="ARBA00023136"/>
    </source>
</evidence>
<reference evidence="10" key="1">
    <citation type="submission" date="2017-04" db="EMBL/GenBank/DDBJ databases">
        <authorList>
            <person name="Varghese N."/>
            <person name="Submissions S."/>
        </authorList>
    </citation>
    <scope>NUCLEOTIDE SEQUENCE [LARGE SCALE GENOMIC DNA]</scope>
    <source>
        <strain evidence="10">Ballard 720</strain>
    </source>
</reference>
<evidence type="ECO:0000256" key="6">
    <source>
        <dbReference type="ARBA" id="ARBA00022989"/>
    </source>
</evidence>
<evidence type="ECO:0000256" key="3">
    <source>
        <dbReference type="ARBA" id="ARBA00022448"/>
    </source>
</evidence>
<evidence type="ECO:0000256" key="5">
    <source>
        <dbReference type="ARBA" id="ARBA00022692"/>
    </source>
</evidence>
<evidence type="ECO:0000313" key="10">
    <source>
        <dbReference type="Proteomes" id="UP000192911"/>
    </source>
</evidence>
<evidence type="ECO:0000256" key="8">
    <source>
        <dbReference type="RuleBase" id="RU362101"/>
    </source>
</evidence>
<feature type="transmembrane region" description="Helical" evidence="8">
    <location>
        <begin position="102"/>
        <end position="127"/>
    </location>
</feature>
<feature type="transmembrane region" description="Helical" evidence="8">
    <location>
        <begin position="335"/>
        <end position="355"/>
    </location>
</feature>
<dbReference type="Pfam" id="PF03824">
    <property type="entry name" value="NicO"/>
    <property type="match status" value="1"/>
</dbReference>
<accession>A0A1X7GIU9</accession>
<sequence>MHPRPSKALPATMRGTTHMHLARAHVPVVAMTAFIALLHLVGWATLIVLVVPLHASIGSKVFGVGTGLSAYMLGVRHAFDADHIAAIDNTTRKLVGEGRRSLSVGFWFSFGHASIVFGLTLLIALGAHTLSAHVATPGSAFHTVAGMLGAAISGGFLYLIAAMNVVALFDIWKIFRTMKTGYFDEASLEHGLHRRGLVSRLLGPFMRLVRKPGQMYFVGLLFGLGFDTATEIALLVLSGSGAAAGLPWYATLCLPVLFAAGMLLFDTIDGSFMNFAYGWALLKPVRKVYYNLVVTGLSVAVALVIGTVEIVGLLGNASIVHGALAVWASSIDLNSLGFAIVALFVATWALSVAVWKFGRIERRWATSRHSAIPAVVRTISDRNNG</sequence>
<dbReference type="InterPro" id="IPR011541">
    <property type="entry name" value="Ni/Co_transpt_high_affinity"/>
</dbReference>
<keyword evidence="4" id="KW-0533">Nickel</keyword>
<evidence type="ECO:0000256" key="4">
    <source>
        <dbReference type="ARBA" id="ARBA00022596"/>
    </source>
</evidence>
<dbReference type="PANTHER" id="PTHR31611">
    <property type="entry name" value="HIGH-AFFINITY NICKEL TRANSPORT PROTEIN NIC1"/>
    <property type="match status" value="1"/>
</dbReference>
<dbReference type="PANTHER" id="PTHR31611:SF0">
    <property type="entry name" value="HIGH-AFFINITY NICKEL TRANSPORT PROTEIN NIC1"/>
    <property type="match status" value="1"/>
</dbReference>
<keyword evidence="7 8" id="KW-0472">Membrane</keyword>
<comment type="subcellular location">
    <subcellularLocation>
        <location evidence="8">Cell membrane</location>
        <topology evidence="8">Multi-pass membrane protein</topology>
    </subcellularLocation>
    <subcellularLocation>
        <location evidence="1">Endomembrane system</location>
        <topology evidence="1">Multi-pass membrane protein</topology>
    </subcellularLocation>
</comment>
<feature type="transmembrane region" description="Helical" evidence="8">
    <location>
        <begin position="215"/>
        <end position="236"/>
    </location>
</feature>
<organism evidence="9 10">
    <name type="scientific">Trinickia caryophylli</name>
    <name type="common">Paraburkholderia caryophylli</name>
    <dbReference type="NCBI Taxonomy" id="28094"/>
    <lineage>
        <taxon>Bacteria</taxon>
        <taxon>Pseudomonadati</taxon>
        <taxon>Pseudomonadota</taxon>
        <taxon>Betaproteobacteria</taxon>
        <taxon>Burkholderiales</taxon>
        <taxon>Burkholderiaceae</taxon>
        <taxon>Trinickia</taxon>
    </lineage>
</organism>
<dbReference type="GO" id="GO:0005886">
    <property type="term" value="C:plasma membrane"/>
    <property type="evidence" value="ECO:0007669"/>
    <property type="project" value="UniProtKB-SubCell"/>
</dbReference>
<comment type="similarity">
    <text evidence="2 8">Belongs to the NiCoT transporter (TC 2.A.52) family.</text>
</comment>
<keyword evidence="5 8" id="KW-0812">Transmembrane</keyword>
<name>A0A1X7GIU9_TRICW</name>
<gene>
    <name evidence="9" type="ORF">SAMN06295900_11677</name>
</gene>
<keyword evidence="10" id="KW-1185">Reference proteome</keyword>
<proteinExistence type="inferred from homology"/>
<keyword evidence="3 8" id="KW-0813">Transport</keyword>
<evidence type="ECO:0000256" key="1">
    <source>
        <dbReference type="ARBA" id="ARBA00004127"/>
    </source>
</evidence>
<feature type="transmembrane region" description="Helical" evidence="8">
    <location>
        <begin position="28"/>
        <end position="51"/>
    </location>
</feature>
<feature type="transmembrane region" description="Helical" evidence="8">
    <location>
        <begin position="289"/>
        <end position="315"/>
    </location>
</feature>
<dbReference type="GO" id="GO:0015099">
    <property type="term" value="F:nickel cation transmembrane transporter activity"/>
    <property type="evidence" value="ECO:0007669"/>
    <property type="project" value="UniProtKB-UniRule"/>
</dbReference>
<protein>
    <recommendedName>
        <fullName evidence="8">Nickel/cobalt efflux system</fullName>
    </recommendedName>
</protein>
<evidence type="ECO:0000256" key="2">
    <source>
        <dbReference type="ARBA" id="ARBA00010892"/>
    </source>
</evidence>
<keyword evidence="6 8" id="KW-1133">Transmembrane helix</keyword>
<dbReference type="GO" id="GO:0012505">
    <property type="term" value="C:endomembrane system"/>
    <property type="evidence" value="ECO:0007669"/>
    <property type="project" value="UniProtKB-SubCell"/>
</dbReference>
<evidence type="ECO:0000313" key="9">
    <source>
        <dbReference type="EMBL" id="SMF70461.1"/>
    </source>
</evidence>
<dbReference type="EMBL" id="FXAH01000016">
    <property type="protein sequence ID" value="SMF70461.1"/>
    <property type="molecule type" value="Genomic_DNA"/>
</dbReference>
<feature type="transmembrane region" description="Helical" evidence="8">
    <location>
        <begin position="147"/>
        <end position="169"/>
    </location>
</feature>